<keyword evidence="2" id="KW-1185">Reference proteome</keyword>
<dbReference type="AlphaFoldDB" id="A0A934U030"/>
<name>A0A934U030_9FIRM</name>
<organism evidence="1 2">
    <name type="scientific">Ruminococcus difficilis</name>
    <dbReference type="NCBI Taxonomy" id="2763069"/>
    <lineage>
        <taxon>Bacteria</taxon>
        <taxon>Bacillati</taxon>
        <taxon>Bacillota</taxon>
        <taxon>Clostridia</taxon>
        <taxon>Eubacteriales</taxon>
        <taxon>Oscillospiraceae</taxon>
        <taxon>Ruminococcus</taxon>
    </lineage>
</organism>
<sequence length="214" mass="23461">MLCRKKPSPVRRKLRKYLAVFMAILILLTVYAELAVKHQLRDVIIRDMQTLSEQAVTMAVDDFLEEHADTGNRMCDITYDNGSVAAISTNAAFVNAAKTYITEHAQDRIDSLSHSQGISVRLGNFTGLVFLSNFGPEIPFSVDSTQTVSCEFQSSFASAGVNQTVHHITVTVYVDLLIYGPIRVGETVSTESAFEIAQTVIVGTVPSYSGVVSY</sequence>
<dbReference type="Proteomes" id="UP000633365">
    <property type="component" value="Unassembled WGS sequence"/>
</dbReference>
<evidence type="ECO:0000313" key="2">
    <source>
        <dbReference type="Proteomes" id="UP000633365"/>
    </source>
</evidence>
<dbReference type="EMBL" id="JAEQMG010000048">
    <property type="protein sequence ID" value="MBK6087978.1"/>
    <property type="molecule type" value="Genomic_DNA"/>
</dbReference>
<gene>
    <name evidence="1" type="ORF">JKK62_04820</name>
</gene>
<proteinExistence type="predicted"/>
<comment type="caution">
    <text evidence="1">The sequence shown here is derived from an EMBL/GenBank/DDBJ whole genome shotgun (WGS) entry which is preliminary data.</text>
</comment>
<dbReference type="Pfam" id="PF09560">
    <property type="entry name" value="Spore_YunB"/>
    <property type="match status" value="1"/>
</dbReference>
<evidence type="ECO:0000313" key="1">
    <source>
        <dbReference type="EMBL" id="MBK6087978.1"/>
    </source>
</evidence>
<accession>A0A934U030</accession>
<protein>
    <submittedName>
        <fullName evidence="1">Sporulation protein YunB</fullName>
    </submittedName>
</protein>
<reference evidence="1" key="1">
    <citation type="submission" date="2021-01" db="EMBL/GenBank/DDBJ databases">
        <title>Genome public.</title>
        <authorList>
            <person name="Liu C."/>
            <person name="Sun Q."/>
        </authorList>
    </citation>
    <scope>NUCLEOTIDE SEQUENCE</scope>
    <source>
        <strain evidence="1">M6</strain>
    </source>
</reference>
<dbReference type="InterPro" id="IPR014197">
    <property type="entry name" value="Sporulation_prot_YunB"/>
</dbReference>